<evidence type="ECO:0000313" key="6">
    <source>
        <dbReference type="EMBL" id="NME89254.1"/>
    </source>
</evidence>
<evidence type="ECO:0000256" key="2">
    <source>
        <dbReference type="ARBA" id="ARBA00022692"/>
    </source>
</evidence>
<keyword evidence="2 5" id="KW-0812">Transmembrane</keyword>
<name>A0AB36CKN5_9CORY</name>
<reference evidence="6 7" key="1">
    <citation type="submission" date="2020-04" db="EMBL/GenBank/DDBJ databases">
        <authorList>
            <person name="Hitch T.C.A."/>
            <person name="Wylensek D."/>
            <person name="Clavel T."/>
        </authorList>
    </citation>
    <scope>NUCLEOTIDE SEQUENCE [LARGE SCALE GENOMIC DNA]</scope>
    <source>
        <strain evidence="6 7">BL-383-APC-3D</strain>
    </source>
</reference>
<evidence type="ECO:0000313" key="7">
    <source>
        <dbReference type="Proteomes" id="UP000544551"/>
    </source>
</evidence>
<feature type="transmembrane region" description="Helical" evidence="5">
    <location>
        <begin position="29"/>
        <end position="48"/>
    </location>
</feature>
<keyword evidence="3 5" id="KW-1133">Transmembrane helix</keyword>
<evidence type="ECO:0000256" key="1">
    <source>
        <dbReference type="ARBA" id="ARBA00004141"/>
    </source>
</evidence>
<feature type="transmembrane region" description="Helical" evidence="5">
    <location>
        <begin position="232"/>
        <end position="252"/>
    </location>
</feature>
<gene>
    <name evidence="6" type="ORF">HF853_06135</name>
</gene>
<proteinExistence type="predicted"/>
<feature type="transmembrane region" description="Helical" evidence="5">
    <location>
        <begin position="107"/>
        <end position="127"/>
    </location>
</feature>
<keyword evidence="4 5" id="KW-0472">Membrane</keyword>
<feature type="transmembrane region" description="Helical" evidence="5">
    <location>
        <begin position="467"/>
        <end position="487"/>
    </location>
</feature>
<sequence length="496" mass="51728">MLQRSTISSNPPAPRLLPKVGRQFAKPDFLTARTVVGVLVVASAWILTSGFSPEAQATLTVFVAAIWLWVFGSLNDTYVALGAASALVLANVLSAEEFFAALGDDTTWLLIGAFILSAAVTQSGLALRATAWLSHRVSTARGLVHLMAFAVTLTAFAVPATSGRAALVLPVLVALRGVLPAPQQWLVKVLALVLPTVVLFTAAASLIGAGAHLITVQILSTNELPEISFTRWIVLGLPYALVMAHVSAEVVLRMFSTSAQRAEGIVLKSTDFGETVTGTLSTGQKRSMAVLGAAVALWFSEPLHGIDPALVAVLAALLMCSPQVGCVDFKDTIRQVPWNLLLFMAATIAMSQALLSSGAADVLASAILGAAHPMLFVALVILVSSAAHLVIQSRSARSAVLIPLVVATAPAIGVNPVAAAFISTVAAGFCHTLPSSAKPLAIFASAETGAKPSDEPAAFSTRELMRVAAALFPVHLIVMGLFAWLIWPALGLNLYL</sequence>
<dbReference type="GO" id="GO:0022857">
    <property type="term" value="F:transmembrane transporter activity"/>
    <property type="evidence" value="ECO:0007669"/>
    <property type="project" value="InterPro"/>
</dbReference>
<dbReference type="AlphaFoldDB" id="A0AB36CKN5"/>
<feature type="transmembrane region" description="Helical" evidence="5">
    <location>
        <begin position="139"/>
        <end position="158"/>
    </location>
</feature>
<comment type="subcellular location">
    <subcellularLocation>
        <location evidence="1">Membrane</location>
        <topology evidence="1">Multi-pass membrane protein</topology>
    </subcellularLocation>
</comment>
<protein>
    <submittedName>
        <fullName evidence="6">SLC13 family permease</fullName>
    </submittedName>
</protein>
<accession>A0AB36CKN5</accession>
<feature type="transmembrane region" description="Helical" evidence="5">
    <location>
        <begin position="366"/>
        <end position="391"/>
    </location>
</feature>
<feature type="transmembrane region" description="Helical" evidence="5">
    <location>
        <begin position="54"/>
        <end position="71"/>
    </location>
</feature>
<dbReference type="Proteomes" id="UP000544551">
    <property type="component" value="Unassembled WGS sequence"/>
</dbReference>
<organism evidence="6 7">
    <name type="scientific">Corynebacterium stationis</name>
    <dbReference type="NCBI Taxonomy" id="1705"/>
    <lineage>
        <taxon>Bacteria</taxon>
        <taxon>Bacillati</taxon>
        <taxon>Actinomycetota</taxon>
        <taxon>Actinomycetes</taxon>
        <taxon>Mycobacteriales</taxon>
        <taxon>Corynebacteriaceae</taxon>
        <taxon>Corynebacterium</taxon>
    </lineage>
</organism>
<dbReference type="InterPro" id="IPR001898">
    <property type="entry name" value="SLC13A/DASS"/>
</dbReference>
<dbReference type="InterPro" id="IPR051679">
    <property type="entry name" value="DASS-Related_Transporters"/>
</dbReference>
<dbReference type="GO" id="GO:0005886">
    <property type="term" value="C:plasma membrane"/>
    <property type="evidence" value="ECO:0007669"/>
    <property type="project" value="TreeGrafter"/>
</dbReference>
<feature type="transmembrane region" description="Helical" evidence="5">
    <location>
        <begin position="340"/>
        <end position="360"/>
    </location>
</feature>
<evidence type="ECO:0000256" key="4">
    <source>
        <dbReference type="ARBA" id="ARBA00023136"/>
    </source>
</evidence>
<evidence type="ECO:0000256" key="3">
    <source>
        <dbReference type="ARBA" id="ARBA00022989"/>
    </source>
</evidence>
<dbReference type="Pfam" id="PF00939">
    <property type="entry name" value="Na_sulph_symp"/>
    <property type="match status" value="1"/>
</dbReference>
<feature type="transmembrane region" description="Helical" evidence="5">
    <location>
        <begin position="189"/>
        <end position="212"/>
    </location>
</feature>
<comment type="caution">
    <text evidence="6">The sequence shown here is derived from an EMBL/GenBank/DDBJ whole genome shotgun (WGS) entry which is preliminary data.</text>
</comment>
<dbReference type="PANTHER" id="PTHR43652">
    <property type="entry name" value="BASIC AMINO ACID ANTIPORTER YFCC-RELATED"/>
    <property type="match status" value="1"/>
</dbReference>
<feature type="transmembrane region" description="Helical" evidence="5">
    <location>
        <begin position="164"/>
        <end position="182"/>
    </location>
</feature>
<dbReference type="EMBL" id="JABAFZ010000005">
    <property type="protein sequence ID" value="NME89254.1"/>
    <property type="molecule type" value="Genomic_DNA"/>
</dbReference>
<dbReference type="PANTHER" id="PTHR43652:SF2">
    <property type="entry name" value="BASIC AMINO ACID ANTIPORTER YFCC-RELATED"/>
    <property type="match status" value="1"/>
</dbReference>
<evidence type="ECO:0000256" key="5">
    <source>
        <dbReference type="SAM" id="Phobius"/>
    </source>
</evidence>
<feature type="transmembrane region" description="Helical" evidence="5">
    <location>
        <begin position="78"/>
        <end position="95"/>
    </location>
</feature>